<dbReference type="GO" id="GO:1904680">
    <property type="term" value="F:peptide transmembrane transporter activity"/>
    <property type="evidence" value="ECO:0007669"/>
    <property type="project" value="TreeGrafter"/>
</dbReference>
<dbReference type="Proteomes" id="UP000529710">
    <property type="component" value="Unassembled WGS sequence"/>
</dbReference>
<dbReference type="PROSITE" id="PS51257">
    <property type="entry name" value="PROKAR_LIPOPROTEIN"/>
    <property type="match status" value="1"/>
</dbReference>
<dbReference type="InterPro" id="IPR039424">
    <property type="entry name" value="SBP_5"/>
</dbReference>
<sequence length="554" mass="61178">MAKRTFRTIAVAAVLAAGLSLSACGGSSTASTSSSANSGTPVKGQTITWGIEKEPETLNPQTNGQDSSTPILRNLTDSYLYLADDGSYQPWLATGYKQSDDQKTIDLTLRQDVTFSDGEKLDADAVIANFDYYASKNNSHPATWQQYLGSWKKTGDYTVEFTLKQVYPGFLAALSDLSTAPISPKSLKDSKELAAGGKSVALTGPYTIKEYKQGSQLTLEARSDYKWAPQALSKQLKSKESLPYAKELVFRFLPEASTRTGALTSGQVDIINGVPSQDINQIKSNGKFDYYQVLNSGTAYSLYFNTTKAPFNDVNVRKAFQLGADYKAIVKSVYYGTGTYADQSFSPASVFYNKAFKGITFDKDKANKLLDESGWKKRDSKGYRVNAKGERLSISLYSDAPYVRDSRDVLNQAISSELKKNVGIEFTFKARDLGTVTETWEKNTNDAFDNSMSGLDISTSVDSVYLWKSEPNRVFLKNDQKAVDLIQQGQSAKTKKDRQAAYDKLQDYVINDQAYVLPLYIPRDNWAASKSVHGFVTSKVAGHLFSSSTVWKEQ</sequence>
<dbReference type="GO" id="GO:0042597">
    <property type="term" value="C:periplasmic space"/>
    <property type="evidence" value="ECO:0007669"/>
    <property type="project" value="UniProtKB-ARBA"/>
</dbReference>
<dbReference type="RefSeq" id="WP_169078771.1">
    <property type="nucleotide sequence ID" value="NZ_JAAIIF010000006.1"/>
</dbReference>
<evidence type="ECO:0000313" key="3">
    <source>
        <dbReference type="EMBL" id="NMM95662.1"/>
    </source>
</evidence>
<dbReference type="Gene3D" id="3.40.190.10">
    <property type="entry name" value="Periplasmic binding protein-like II"/>
    <property type="match status" value="1"/>
</dbReference>
<dbReference type="PIRSF" id="PIRSF002741">
    <property type="entry name" value="MppA"/>
    <property type="match status" value="1"/>
</dbReference>
<evidence type="ECO:0000313" key="4">
    <source>
        <dbReference type="Proteomes" id="UP000529710"/>
    </source>
</evidence>
<accession>A0A7Y0ESK9</accession>
<dbReference type="Gene3D" id="3.10.105.10">
    <property type="entry name" value="Dipeptide-binding Protein, Domain 3"/>
    <property type="match status" value="1"/>
</dbReference>
<keyword evidence="1" id="KW-0732">Signal</keyword>
<comment type="caution">
    <text evidence="3">The sequence shown here is derived from an EMBL/GenBank/DDBJ whole genome shotgun (WGS) entry which is preliminary data.</text>
</comment>
<feature type="chain" id="PRO_5038919081" evidence="1">
    <location>
        <begin position="26"/>
        <end position="554"/>
    </location>
</feature>
<reference evidence="3 4" key="1">
    <citation type="submission" date="2020-02" db="EMBL/GenBank/DDBJ databases">
        <title>Characterization of phylogenetic diversity of novel bifidobacterial species isolated in Czech ZOOs.</title>
        <authorList>
            <person name="Lugli G.A."/>
            <person name="Vera N.B."/>
            <person name="Ventura M."/>
        </authorList>
    </citation>
    <scope>NUCLEOTIDE SEQUENCE [LARGE SCALE GENOMIC DNA]</scope>
    <source>
        <strain evidence="3 4">DSM 109960</strain>
    </source>
</reference>
<dbReference type="GO" id="GO:0043190">
    <property type="term" value="C:ATP-binding cassette (ABC) transporter complex"/>
    <property type="evidence" value="ECO:0007669"/>
    <property type="project" value="InterPro"/>
</dbReference>
<dbReference type="GO" id="GO:0015833">
    <property type="term" value="P:peptide transport"/>
    <property type="evidence" value="ECO:0007669"/>
    <property type="project" value="TreeGrafter"/>
</dbReference>
<dbReference type="PANTHER" id="PTHR30290">
    <property type="entry name" value="PERIPLASMIC BINDING COMPONENT OF ABC TRANSPORTER"/>
    <property type="match status" value="1"/>
</dbReference>
<feature type="domain" description="Solute-binding protein family 5" evidence="2">
    <location>
        <begin position="88"/>
        <end position="467"/>
    </location>
</feature>
<gene>
    <name evidence="3" type="ORF">G1C98_0398</name>
</gene>
<proteinExistence type="predicted"/>
<name>A0A7Y0ESK9_9BIFI</name>
<protein>
    <submittedName>
        <fullName evidence="3">Peptide ABC transporter</fullName>
    </submittedName>
</protein>
<organism evidence="3 4">
    <name type="scientific">Bifidobacterium erythrocebi</name>
    <dbReference type="NCBI Taxonomy" id="2675325"/>
    <lineage>
        <taxon>Bacteria</taxon>
        <taxon>Bacillati</taxon>
        <taxon>Actinomycetota</taxon>
        <taxon>Actinomycetes</taxon>
        <taxon>Bifidobacteriales</taxon>
        <taxon>Bifidobacteriaceae</taxon>
        <taxon>Bifidobacterium</taxon>
    </lineage>
</organism>
<dbReference type="Gene3D" id="3.90.76.10">
    <property type="entry name" value="Dipeptide-binding Protein, Domain 1"/>
    <property type="match status" value="1"/>
</dbReference>
<dbReference type="EMBL" id="JAAIIF010000006">
    <property type="protein sequence ID" value="NMM95662.1"/>
    <property type="molecule type" value="Genomic_DNA"/>
</dbReference>
<dbReference type="SUPFAM" id="SSF53850">
    <property type="entry name" value="Periplasmic binding protein-like II"/>
    <property type="match status" value="1"/>
</dbReference>
<evidence type="ECO:0000259" key="2">
    <source>
        <dbReference type="Pfam" id="PF00496"/>
    </source>
</evidence>
<feature type="signal peptide" evidence="1">
    <location>
        <begin position="1"/>
        <end position="25"/>
    </location>
</feature>
<evidence type="ECO:0000256" key="1">
    <source>
        <dbReference type="SAM" id="SignalP"/>
    </source>
</evidence>
<dbReference type="Pfam" id="PF00496">
    <property type="entry name" value="SBP_bac_5"/>
    <property type="match status" value="1"/>
</dbReference>
<keyword evidence="4" id="KW-1185">Reference proteome</keyword>
<dbReference type="AlphaFoldDB" id="A0A7Y0ESK9"/>
<dbReference type="InterPro" id="IPR030678">
    <property type="entry name" value="Peptide/Ni-bd"/>
</dbReference>
<dbReference type="InterPro" id="IPR000914">
    <property type="entry name" value="SBP_5_dom"/>
</dbReference>